<dbReference type="InterPro" id="IPR050863">
    <property type="entry name" value="CenT-Element_Derived"/>
</dbReference>
<dbReference type="EMBL" id="DS566029">
    <property type="status" value="NOT_ANNOTATED_CDS"/>
    <property type="molecule type" value="Genomic_DNA"/>
</dbReference>
<evidence type="ECO:0000259" key="2">
    <source>
        <dbReference type="PROSITE" id="PS51253"/>
    </source>
</evidence>
<dbReference type="EnsemblProtists" id="Phyra78527">
    <property type="protein sequence ID" value="Phyra78527"/>
    <property type="gene ID" value="Phyra78527"/>
</dbReference>
<dbReference type="Pfam" id="PF03221">
    <property type="entry name" value="HTH_Tnp_Tc5"/>
    <property type="match status" value="1"/>
</dbReference>
<proteinExistence type="predicted"/>
<dbReference type="Proteomes" id="UP000005238">
    <property type="component" value="Unassembled WGS sequence"/>
</dbReference>
<sequence>MTGWLTVCCKRKAAMVVRRGQYTLEDLAEALQPRTSSVPLRTLFKKAKDLRENRMLAGKRRGTKPAIPLALEQDLEDWVAAMQRVGLPVGPYAILAKANEIYASLNPIPTRSEPLKKLTTGWYRRFLKRHPILAPRVAQKIARVRNSVEGEAVLNLFYTMAKLIIEKRVGPEQVFNVDETSFMPKTTAGKVVAVKGSTNVWTQEAKASFHMTVVAAMSAAGIAIPPLIILPGKRIRKEEIAAISIPDACISGAPLGFINAGLFKLWLDFFDAQLEKHKVKRPVVLVLDNSSTHVDIAISACRAQQTEQIFLPIAQESSPATVETSPDIHLVFAGEPLDVAVFKPFKSVVKADLQAKLLSSADGNVSKKEAIAIACRAYRSALMEHPQNAVNGFKALESIRRRWLTCSVVFTPRKKPRVTVDIVGRLVTKEVAAYVDV</sequence>
<dbReference type="Gene3D" id="1.10.10.60">
    <property type="entry name" value="Homeodomain-like"/>
    <property type="match status" value="1"/>
</dbReference>
<protein>
    <recommendedName>
        <fullName evidence="2">HTH CENPB-type domain-containing protein</fullName>
    </recommendedName>
</protein>
<accession>H3GPB6</accession>
<keyword evidence="4" id="KW-1185">Reference proteome</keyword>
<dbReference type="PROSITE" id="PS51253">
    <property type="entry name" value="HTH_CENPB"/>
    <property type="match status" value="1"/>
</dbReference>
<dbReference type="SUPFAM" id="SSF46689">
    <property type="entry name" value="Homeodomain-like"/>
    <property type="match status" value="1"/>
</dbReference>
<reference evidence="3" key="2">
    <citation type="submission" date="2015-06" db="UniProtKB">
        <authorList>
            <consortium name="EnsemblProtists"/>
        </authorList>
    </citation>
    <scope>IDENTIFICATION</scope>
    <source>
        <strain evidence="3">Pr102</strain>
    </source>
</reference>
<dbReference type="InParanoid" id="H3GPB6"/>
<dbReference type="PANTHER" id="PTHR19303">
    <property type="entry name" value="TRANSPOSON"/>
    <property type="match status" value="1"/>
</dbReference>
<dbReference type="Pfam" id="PF03184">
    <property type="entry name" value="DDE_1"/>
    <property type="match status" value="1"/>
</dbReference>
<feature type="domain" description="HTH CENPB-type" evidence="2">
    <location>
        <begin position="59"/>
        <end position="136"/>
    </location>
</feature>
<organism evidence="3 4">
    <name type="scientific">Phytophthora ramorum</name>
    <name type="common">Sudden oak death agent</name>
    <dbReference type="NCBI Taxonomy" id="164328"/>
    <lineage>
        <taxon>Eukaryota</taxon>
        <taxon>Sar</taxon>
        <taxon>Stramenopiles</taxon>
        <taxon>Oomycota</taxon>
        <taxon>Peronosporomycetes</taxon>
        <taxon>Peronosporales</taxon>
        <taxon>Peronosporaceae</taxon>
        <taxon>Phytophthora</taxon>
    </lineage>
</organism>
<reference evidence="4" key="1">
    <citation type="journal article" date="2006" name="Science">
        <title>Phytophthora genome sequences uncover evolutionary origins and mechanisms of pathogenesis.</title>
        <authorList>
            <person name="Tyler B.M."/>
            <person name="Tripathy S."/>
            <person name="Zhang X."/>
            <person name="Dehal P."/>
            <person name="Jiang R.H."/>
            <person name="Aerts A."/>
            <person name="Arredondo F.D."/>
            <person name="Baxter L."/>
            <person name="Bensasson D."/>
            <person name="Beynon J.L."/>
            <person name="Chapman J."/>
            <person name="Damasceno C.M."/>
            <person name="Dorrance A.E."/>
            <person name="Dou D."/>
            <person name="Dickerman A.W."/>
            <person name="Dubchak I.L."/>
            <person name="Garbelotto M."/>
            <person name="Gijzen M."/>
            <person name="Gordon S.G."/>
            <person name="Govers F."/>
            <person name="Grunwald N.J."/>
            <person name="Huang W."/>
            <person name="Ivors K.L."/>
            <person name="Jones R.W."/>
            <person name="Kamoun S."/>
            <person name="Krampis K."/>
            <person name="Lamour K.H."/>
            <person name="Lee M.K."/>
            <person name="McDonald W.H."/>
            <person name="Medina M."/>
            <person name="Meijer H.J."/>
            <person name="Nordberg E.K."/>
            <person name="Maclean D.J."/>
            <person name="Ospina-Giraldo M.D."/>
            <person name="Morris P.F."/>
            <person name="Phuntumart V."/>
            <person name="Putnam N.H."/>
            <person name="Rash S."/>
            <person name="Rose J.K."/>
            <person name="Sakihama Y."/>
            <person name="Salamov A.A."/>
            <person name="Savidor A."/>
            <person name="Scheuring C.F."/>
            <person name="Smith B.M."/>
            <person name="Sobral B.W."/>
            <person name="Terry A."/>
            <person name="Torto-Alalibo T.A."/>
            <person name="Win J."/>
            <person name="Xu Z."/>
            <person name="Zhang H."/>
            <person name="Grigoriev I.V."/>
            <person name="Rokhsar D.S."/>
            <person name="Boore J.L."/>
        </authorList>
    </citation>
    <scope>NUCLEOTIDE SEQUENCE [LARGE SCALE GENOMIC DNA]</scope>
    <source>
        <strain evidence="4">Pr102</strain>
    </source>
</reference>
<dbReference type="HOGENOM" id="CLU_013929_10_0_1"/>
<keyword evidence="1" id="KW-0238">DNA-binding</keyword>
<dbReference type="STRING" id="164328.H3GPB6"/>
<dbReference type="OMA" id="HTSHRIQ"/>
<dbReference type="AlphaFoldDB" id="H3GPB6"/>
<dbReference type="GO" id="GO:0005634">
    <property type="term" value="C:nucleus"/>
    <property type="evidence" value="ECO:0000318"/>
    <property type="project" value="GO_Central"/>
</dbReference>
<dbReference type="InterPro" id="IPR009057">
    <property type="entry name" value="Homeodomain-like_sf"/>
</dbReference>
<dbReference type="GO" id="GO:0003677">
    <property type="term" value="F:DNA binding"/>
    <property type="evidence" value="ECO:0000318"/>
    <property type="project" value="GO_Central"/>
</dbReference>
<dbReference type="InterPro" id="IPR004875">
    <property type="entry name" value="DDE_SF_endonuclease_dom"/>
</dbReference>
<dbReference type="InterPro" id="IPR006600">
    <property type="entry name" value="HTH_CenpB_DNA-bd_dom"/>
</dbReference>
<dbReference type="eggNOG" id="ENOG502S5Y0">
    <property type="taxonomic scope" value="Eukaryota"/>
</dbReference>
<evidence type="ECO:0000256" key="1">
    <source>
        <dbReference type="ARBA" id="ARBA00023125"/>
    </source>
</evidence>
<evidence type="ECO:0000313" key="3">
    <source>
        <dbReference type="EnsemblProtists" id="Phyra78527"/>
    </source>
</evidence>
<name>H3GPB6_PHYRM</name>
<dbReference type="PANTHER" id="PTHR19303:SF57">
    <property type="entry name" value="HTH CENPB-TYPE DOMAIN-CONTAINING PROTEIN"/>
    <property type="match status" value="1"/>
</dbReference>
<evidence type="ECO:0000313" key="4">
    <source>
        <dbReference type="Proteomes" id="UP000005238"/>
    </source>
</evidence>